<dbReference type="PROSITE" id="PS50043">
    <property type="entry name" value="HTH_LUXR_2"/>
    <property type="match status" value="1"/>
</dbReference>
<dbReference type="Pfam" id="PF00196">
    <property type="entry name" value="GerE"/>
    <property type="match status" value="1"/>
</dbReference>
<dbReference type="GO" id="GO:0006355">
    <property type="term" value="P:regulation of DNA-templated transcription"/>
    <property type="evidence" value="ECO:0007669"/>
    <property type="project" value="InterPro"/>
</dbReference>
<dbReference type="RefSeq" id="WP_012979140.1">
    <property type="nucleotide sequence ID" value="NZ_CP025491.2"/>
</dbReference>
<dbReference type="SMART" id="SM00421">
    <property type="entry name" value="HTH_LUXR"/>
    <property type="match status" value="1"/>
</dbReference>
<gene>
    <name evidence="2" type="ORF">CAB17_13015</name>
</gene>
<evidence type="ECO:0000313" key="3">
    <source>
        <dbReference type="Proteomes" id="UP000234343"/>
    </source>
</evidence>
<dbReference type="SUPFAM" id="SSF46894">
    <property type="entry name" value="C-terminal effector domain of the bipartite response regulators"/>
    <property type="match status" value="1"/>
</dbReference>
<proteinExistence type="predicted"/>
<sequence length="282" mass="32922">MAFFRDIVTTHMDKSLFLKDIIAPEEVNKENYKYLLTIKYENEINEACIDLKKTLGVEYISICLTLPNNRKQIISNNPGNIAIPYQINGLVRLDNAFDISSYDHHDFNFFTAKQIKHDACSKIYEQIMNERFNVYNALGFYREYNGYKFMCVFAGKKESAAPKLNFSTEKSMMNIVWKFLNQILPFYAQENCALKYSRISQDASFRKNFIFGQYKSTLPELKDRERECLFWARYGKSTSETSEILGLKRATVKNYLEGVREKFHVSSVQEAITLALQHQIIS</sequence>
<organism evidence="2 3">
    <name type="scientific">Legionella sainthelensi</name>
    <dbReference type="NCBI Taxonomy" id="28087"/>
    <lineage>
        <taxon>Bacteria</taxon>
        <taxon>Pseudomonadati</taxon>
        <taxon>Pseudomonadota</taxon>
        <taxon>Gammaproteobacteria</taxon>
        <taxon>Legionellales</taxon>
        <taxon>Legionellaceae</taxon>
        <taxon>Legionella</taxon>
    </lineage>
</organism>
<dbReference type="Gene3D" id="1.10.10.10">
    <property type="entry name" value="Winged helix-like DNA-binding domain superfamily/Winged helix DNA-binding domain"/>
    <property type="match status" value="1"/>
</dbReference>
<dbReference type="KEGG" id="lsh:CAB17_13015"/>
<dbReference type="AlphaFoldDB" id="A0A2H5FMS6"/>
<feature type="domain" description="HTH luxR-type" evidence="1">
    <location>
        <begin position="214"/>
        <end position="279"/>
    </location>
</feature>
<name>A0A2H5FMS6_9GAMM</name>
<evidence type="ECO:0000313" key="2">
    <source>
        <dbReference type="EMBL" id="AUH72855.1"/>
    </source>
</evidence>
<dbReference type="Proteomes" id="UP000234343">
    <property type="component" value="Chromosome"/>
</dbReference>
<dbReference type="EMBL" id="CP025491">
    <property type="protein sequence ID" value="AUH72855.1"/>
    <property type="molecule type" value="Genomic_DNA"/>
</dbReference>
<dbReference type="GO" id="GO:0003677">
    <property type="term" value="F:DNA binding"/>
    <property type="evidence" value="ECO:0007669"/>
    <property type="project" value="InterPro"/>
</dbReference>
<dbReference type="InterPro" id="IPR000792">
    <property type="entry name" value="Tscrpt_reg_LuxR_C"/>
</dbReference>
<accession>A0A2H5FMS6</accession>
<protein>
    <submittedName>
        <fullName evidence="2">LuxR family transcriptional regulator</fullName>
    </submittedName>
</protein>
<keyword evidence="3" id="KW-1185">Reference proteome</keyword>
<dbReference type="InterPro" id="IPR036388">
    <property type="entry name" value="WH-like_DNA-bd_sf"/>
</dbReference>
<dbReference type="InterPro" id="IPR016032">
    <property type="entry name" value="Sig_transdc_resp-reg_C-effctor"/>
</dbReference>
<dbReference type="CDD" id="cd06170">
    <property type="entry name" value="LuxR_C_like"/>
    <property type="match status" value="1"/>
</dbReference>
<dbReference type="GeneID" id="40926044"/>
<reference evidence="2 3" key="1">
    <citation type="submission" date="2017-12" db="EMBL/GenBank/DDBJ databases">
        <title>Legionella sainthelensi LA01-117, whole genome sequence of a clinical isolate from New Zealand.</title>
        <authorList>
            <person name="Cree S.L."/>
            <person name="Slow S."/>
            <person name="Kennedy M.A."/>
            <person name="Murdoch D.R."/>
            <person name="Biggs P.J."/>
            <person name="Anderson T."/>
        </authorList>
    </citation>
    <scope>NUCLEOTIDE SEQUENCE [LARGE SCALE GENOMIC DNA]</scope>
    <source>
        <strain evidence="2 3">LA01-117</strain>
    </source>
</reference>
<evidence type="ECO:0000259" key="1">
    <source>
        <dbReference type="PROSITE" id="PS50043"/>
    </source>
</evidence>